<evidence type="ECO:0000256" key="1">
    <source>
        <dbReference type="SAM" id="MobiDB-lite"/>
    </source>
</evidence>
<proteinExistence type="predicted"/>
<protein>
    <submittedName>
        <fullName evidence="2">Uncharacterized protein</fullName>
    </submittedName>
</protein>
<evidence type="ECO:0000313" key="2">
    <source>
        <dbReference type="EMBL" id="CEK99480.1"/>
    </source>
</evidence>
<feature type="non-terminal residue" evidence="2">
    <location>
        <position position="95"/>
    </location>
</feature>
<dbReference type="AlphaFoldDB" id="A0A0B7C4W6"/>
<accession>A0A0B7C4W6</accession>
<reference evidence="2" key="1">
    <citation type="submission" date="2014-12" db="EMBL/GenBank/DDBJ databases">
        <title>Insight into the proteome of Arion vulgaris.</title>
        <authorList>
            <person name="Aradska J."/>
            <person name="Bulat T."/>
            <person name="Smidak R."/>
            <person name="Sarate P."/>
            <person name="Gangsoo J."/>
            <person name="Sialana F."/>
            <person name="Bilban M."/>
            <person name="Lubec G."/>
        </authorList>
    </citation>
    <scope>NUCLEOTIDE SEQUENCE</scope>
    <source>
        <tissue evidence="2">Skin</tissue>
    </source>
</reference>
<name>A0A0B7C4W6_9EUPU</name>
<feature type="region of interest" description="Disordered" evidence="1">
    <location>
        <begin position="1"/>
        <end position="20"/>
    </location>
</feature>
<feature type="non-terminal residue" evidence="2">
    <location>
        <position position="1"/>
    </location>
</feature>
<gene>
    <name evidence="2" type="primary">ORF221352</name>
</gene>
<sequence length="95" mass="10491">ESPTSVDIPSQFEDTSYSGEVNNEKSLFSELSHYAQEFCSRQQDIPEQSLFSELSSQLYDDRNGTGSESSSNGMLGIFDFSGSDAQDVDRNSNES</sequence>
<organism evidence="2">
    <name type="scientific">Arion vulgaris</name>
    <dbReference type="NCBI Taxonomy" id="1028688"/>
    <lineage>
        <taxon>Eukaryota</taxon>
        <taxon>Metazoa</taxon>
        <taxon>Spiralia</taxon>
        <taxon>Lophotrochozoa</taxon>
        <taxon>Mollusca</taxon>
        <taxon>Gastropoda</taxon>
        <taxon>Heterobranchia</taxon>
        <taxon>Euthyneura</taxon>
        <taxon>Panpulmonata</taxon>
        <taxon>Eupulmonata</taxon>
        <taxon>Stylommatophora</taxon>
        <taxon>Helicina</taxon>
        <taxon>Arionoidea</taxon>
        <taxon>Arionidae</taxon>
        <taxon>Arion</taxon>
    </lineage>
</organism>
<dbReference type="EMBL" id="HACG01052609">
    <property type="protein sequence ID" value="CEK99480.1"/>
    <property type="molecule type" value="Transcribed_RNA"/>
</dbReference>
<feature type="compositionally biased region" description="Polar residues" evidence="1">
    <location>
        <begin position="64"/>
        <end position="73"/>
    </location>
</feature>
<feature type="region of interest" description="Disordered" evidence="1">
    <location>
        <begin position="58"/>
        <end position="95"/>
    </location>
</feature>